<protein>
    <submittedName>
        <fullName evidence="1">Thiamine biosynthesis protein ThiC</fullName>
        <ecNumber evidence="1">4.1.99.17</ecNumber>
    </submittedName>
</protein>
<evidence type="ECO:0000313" key="2">
    <source>
        <dbReference type="Proteomes" id="UP000044938"/>
    </source>
</evidence>
<dbReference type="AlphaFoldDB" id="A0A655JR14"/>
<dbReference type="GO" id="GO:0070284">
    <property type="term" value="F:phosphomethylpyrimidine synthase activity"/>
    <property type="evidence" value="ECO:0007669"/>
    <property type="project" value="UniProtKB-EC"/>
</dbReference>
<organism evidence="1 2">
    <name type="scientific">Mycobacterium tuberculosis</name>
    <dbReference type="NCBI Taxonomy" id="1773"/>
    <lineage>
        <taxon>Bacteria</taxon>
        <taxon>Bacillati</taxon>
        <taxon>Actinomycetota</taxon>
        <taxon>Actinomycetes</taxon>
        <taxon>Mycobacteriales</taxon>
        <taxon>Mycobacteriaceae</taxon>
        <taxon>Mycobacterium</taxon>
        <taxon>Mycobacterium tuberculosis complex</taxon>
    </lineage>
</organism>
<name>A0A655JR14_MYCTX</name>
<keyword evidence="1" id="KW-0456">Lyase</keyword>
<proteinExistence type="predicted"/>
<gene>
    <name evidence="1" type="primary">thiC</name>
    <name evidence="1" type="ORF">ERS007720_04562</name>
</gene>
<evidence type="ECO:0000313" key="1">
    <source>
        <dbReference type="EMBL" id="COX47221.1"/>
    </source>
</evidence>
<accession>A0A655JR14</accession>
<reference evidence="1 2" key="1">
    <citation type="submission" date="2015-03" db="EMBL/GenBank/DDBJ databases">
        <authorList>
            <consortium name="Pathogen Informatics"/>
        </authorList>
    </citation>
    <scope>NUCLEOTIDE SEQUENCE [LARGE SCALE GENOMIC DNA]</scope>
    <source>
        <strain evidence="1 2">M09401471</strain>
    </source>
</reference>
<dbReference type="EC" id="4.1.99.17" evidence="1"/>
<sequence>MCGPKFCSMRITQDVREYAAEHGLETEADIEAVLAAGMAEKSREFAEHGNRVYLPITQ</sequence>
<dbReference type="EMBL" id="CSAJ01001012">
    <property type="protein sequence ID" value="COX47221.1"/>
    <property type="molecule type" value="Genomic_DNA"/>
</dbReference>
<dbReference type="Proteomes" id="UP000044938">
    <property type="component" value="Unassembled WGS sequence"/>
</dbReference>